<dbReference type="GO" id="GO:0005829">
    <property type="term" value="C:cytosol"/>
    <property type="evidence" value="ECO:0007669"/>
    <property type="project" value="TreeGrafter"/>
</dbReference>
<dbReference type="InterPro" id="IPR051281">
    <property type="entry name" value="Dual-spec_lipid-protein_phosph"/>
</dbReference>
<feature type="compositionally biased region" description="Low complexity" evidence="3">
    <location>
        <begin position="176"/>
        <end position="188"/>
    </location>
</feature>
<evidence type="ECO:0000256" key="1">
    <source>
        <dbReference type="ARBA" id="ARBA00013015"/>
    </source>
</evidence>
<dbReference type="PROSITE" id="PS00383">
    <property type="entry name" value="TYR_PHOSPHATASE_1"/>
    <property type="match status" value="1"/>
</dbReference>
<keyword evidence="2" id="KW-0378">Hydrolase</keyword>
<feature type="domain" description="Tyrosine specific protein phosphatases" evidence="4">
    <location>
        <begin position="66"/>
        <end position="137"/>
    </location>
</feature>
<dbReference type="PANTHER" id="PTHR12305:SF81">
    <property type="entry name" value="PHOSPHATIDYLINOSITOL 3,4,5-TRISPHOSPHATE 3-PHOSPHATASE AND DUAL-SPECIFICITY PROTEIN PHOSPHATASE PTEN"/>
    <property type="match status" value="1"/>
</dbReference>
<dbReference type="PANTHER" id="PTHR12305">
    <property type="entry name" value="PHOSPHATASE WITH HOMOLOGY TO TENSIN"/>
    <property type="match status" value="1"/>
</dbReference>
<dbReference type="PROSITE" id="PS51181">
    <property type="entry name" value="PPASE_TENSIN"/>
    <property type="match status" value="1"/>
</dbReference>
<dbReference type="GO" id="GO:0051896">
    <property type="term" value="P:regulation of phosphatidylinositol 3-kinase/protein kinase B signal transduction"/>
    <property type="evidence" value="ECO:0007669"/>
    <property type="project" value="TreeGrafter"/>
</dbReference>
<proteinExistence type="predicted"/>
<evidence type="ECO:0000313" key="6">
    <source>
        <dbReference type="EMBL" id="THH32547.1"/>
    </source>
</evidence>
<dbReference type="Gene3D" id="3.90.190.10">
    <property type="entry name" value="Protein tyrosine phosphatase superfamily"/>
    <property type="match status" value="1"/>
</dbReference>
<reference evidence="6 7" key="1">
    <citation type="submission" date="2019-02" db="EMBL/GenBank/DDBJ databases">
        <title>Genome sequencing of the rare red list fungi Antrodiella citrinella (Flaviporus citrinellus).</title>
        <authorList>
            <person name="Buettner E."/>
            <person name="Kellner H."/>
        </authorList>
    </citation>
    <scope>NUCLEOTIDE SEQUENCE [LARGE SCALE GENOMIC DNA]</scope>
    <source>
        <strain evidence="6 7">DSM 108506</strain>
    </source>
</reference>
<dbReference type="GO" id="GO:0048870">
    <property type="term" value="P:cell motility"/>
    <property type="evidence" value="ECO:0007669"/>
    <property type="project" value="TreeGrafter"/>
</dbReference>
<evidence type="ECO:0000259" key="5">
    <source>
        <dbReference type="PROSITE" id="PS51181"/>
    </source>
</evidence>
<dbReference type="GO" id="GO:0043491">
    <property type="term" value="P:phosphatidylinositol 3-kinase/protein kinase B signal transduction"/>
    <property type="evidence" value="ECO:0007669"/>
    <property type="project" value="TreeGrafter"/>
</dbReference>
<dbReference type="EC" id="3.1.3.67" evidence="1"/>
<dbReference type="EMBL" id="SGPM01000019">
    <property type="protein sequence ID" value="THH32547.1"/>
    <property type="molecule type" value="Genomic_DNA"/>
</dbReference>
<dbReference type="GO" id="GO:0016314">
    <property type="term" value="F:phosphatidylinositol-3,4,5-trisphosphate 3-phosphatase activity"/>
    <property type="evidence" value="ECO:0007669"/>
    <property type="project" value="UniProtKB-EC"/>
</dbReference>
<dbReference type="InterPro" id="IPR029023">
    <property type="entry name" value="Tensin_phosphatase"/>
</dbReference>
<dbReference type="GO" id="GO:0004725">
    <property type="term" value="F:protein tyrosine phosphatase activity"/>
    <property type="evidence" value="ECO:0007669"/>
    <property type="project" value="TreeGrafter"/>
</dbReference>
<feature type="domain" description="Phosphatase tensin-type" evidence="5">
    <location>
        <begin position="1"/>
        <end position="244"/>
    </location>
</feature>
<evidence type="ECO:0000256" key="2">
    <source>
        <dbReference type="ARBA" id="ARBA00022801"/>
    </source>
</evidence>
<dbReference type="PROSITE" id="PS50056">
    <property type="entry name" value="TYR_PHOSPHATASE_2"/>
    <property type="match status" value="1"/>
</dbReference>
<keyword evidence="7" id="KW-1185">Reference proteome</keyword>
<dbReference type="AlphaFoldDB" id="A0A4S4N3B0"/>
<accession>A0A4S4N3B0</accession>
<dbReference type="OrthoDB" id="5632at2759"/>
<evidence type="ECO:0000313" key="7">
    <source>
        <dbReference type="Proteomes" id="UP000308730"/>
    </source>
</evidence>
<dbReference type="SUPFAM" id="SSF52799">
    <property type="entry name" value="(Phosphotyrosine protein) phosphatases II"/>
    <property type="match status" value="1"/>
</dbReference>
<feature type="region of interest" description="Disordered" evidence="3">
    <location>
        <begin position="154"/>
        <end position="194"/>
    </location>
</feature>
<name>A0A4S4N3B0_9APHY</name>
<dbReference type="InterPro" id="IPR000387">
    <property type="entry name" value="Tyr_Pase_dom"/>
</dbReference>
<protein>
    <recommendedName>
        <fullName evidence="1">phosphatidylinositol-3,4,5-trisphosphate 3-phosphatase</fullName>
        <ecNumber evidence="1">3.1.3.67</ecNumber>
    </recommendedName>
</protein>
<evidence type="ECO:0000256" key="3">
    <source>
        <dbReference type="SAM" id="MobiDB-lite"/>
    </source>
</evidence>
<dbReference type="GO" id="GO:0042995">
    <property type="term" value="C:cell projection"/>
    <property type="evidence" value="ECO:0007669"/>
    <property type="project" value="TreeGrafter"/>
</dbReference>
<dbReference type="GO" id="GO:0005634">
    <property type="term" value="C:nucleus"/>
    <property type="evidence" value="ECO:0007669"/>
    <property type="project" value="TreeGrafter"/>
</dbReference>
<organism evidence="6 7">
    <name type="scientific">Antrodiella citrinella</name>
    <dbReference type="NCBI Taxonomy" id="2447956"/>
    <lineage>
        <taxon>Eukaryota</taxon>
        <taxon>Fungi</taxon>
        <taxon>Dikarya</taxon>
        <taxon>Basidiomycota</taxon>
        <taxon>Agaricomycotina</taxon>
        <taxon>Agaricomycetes</taxon>
        <taxon>Polyporales</taxon>
        <taxon>Steccherinaceae</taxon>
        <taxon>Antrodiella</taxon>
    </lineage>
</organism>
<dbReference type="GO" id="GO:0046856">
    <property type="term" value="P:phosphatidylinositol dephosphorylation"/>
    <property type="evidence" value="ECO:0007669"/>
    <property type="project" value="TreeGrafter"/>
</dbReference>
<dbReference type="GO" id="GO:0005886">
    <property type="term" value="C:plasma membrane"/>
    <property type="evidence" value="ECO:0007669"/>
    <property type="project" value="TreeGrafter"/>
</dbReference>
<comment type="caution">
    <text evidence="6">The sequence shown here is derived from an EMBL/GenBank/DDBJ whole genome shotgun (WGS) entry which is preliminary data.</text>
</comment>
<dbReference type="Proteomes" id="UP000308730">
    <property type="component" value="Unassembled WGS sequence"/>
</dbReference>
<sequence>MGYPAIGMEGMYRNRREDAKKFLEHHHGDNYWVFNFCPTKENSYPNSVFDGRVSRYPFPDHHAPPLAILPLVAREMRTWLDGSPERVAVLHCKAGKGRSGTMACSYLLSLVDAPIPPTNNKGKSKKEHATIRAEEFMDAMPTDDNTEFKLRAELTDESQADPVRDNISASNMNGDSSSPVSSHSSTISGNNATKNSLSHVLDLHTQGRMRRPTLLEEKAKQKQGVSIPSQRRWLYYWSLLLAHQGPPGFWSIDALVEKPSPKVRLKHINVRMRELSNLKSGLVRIVNAVVDRTNLAKATHLRASTVHNAHSHVWISLARYDDDLVEELEMWEKQTRSEDGLGIRKPGHDFLAGKDVSNIFGDDKWDKKKMVRSFARMGTHDEDSVTREETEEGKISTHFLRPLTGENWELLRSDIETTDDKLPVKDGLLSEEASLYDATRKLSSDSGVILDADRELRAKLYMGQVFMGWFWFIPTFHMSHPRQDGQQAATLKLTRREVDFAVGIGSHIVDLEVGLEWWAESADVISPPERQGSRESVEGKGEPAGVAATVEALAAGNIGQAIDAKQGAED</sequence>
<gene>
    <name evidence="6" type="ORF">EUX98_g1630</name>
</gene>
<evidence type="ECO:0000259" key="4">
    <source>
        <dbReference type="PROSITE" id="PS50056"/>
    </source>
</evidence>
<dbReference type="InterPro" id="IPR016130">
    <property type="entry name" value="Tyr_Pase_AS"/>
</dbReference>
<dbReference type="InterPro" id="IPR029021">
    <property type="entry name" value="Prot-tyrosine_phosphatase-like"/>
</dbReference>